<evidence type="ECO:0000313" key="1">
    <source>
        <dbReference type="EMBL" id="SHJ15627.1"/>
    </source>
</evidence>
<dbReference type="Proteomes" id="UP000184292">
    <property type="component" value="Unassembled WGS sequence"/>
</dbReference>
<name>A0A1M6H092_9RHOB</name>
<sequence length="188" mass="19669">MSAPGIGHNNGPTMEGGTGWRRHAWGRARAELLPVLPVEVVRLRVKRAQELGLPYRTYAGFRAATGHDLIGFLFSTNALRPDRAGAPAPDRAAWLSERISTRRVVLAQPAGAADRLAASGVIDAAHPAPGPHAGWAAARAALRAACEGRPADRFVLVGEAPFERPWAEAAGCAGWLDGAACFEGAPAG</sequence>
<gene>
    <name evidence="1" type="ORF">SAMN05444417_3034</name>
</gene>
<dbReference type="EMBL" id="FQYO01000005">
    <property type="protein sequence ID" value="SHJ15627.1"/>
    <property type="molecule type" value="Genomic_DNA"/>
</dbReference>
<organism evidence="1 2">
    <name type="scientific">Wenxinia saemankumensis</name>
    <dbReference type="NCBI Taxonomy" id="1447782"/>
    <lineage>
        <taxon>Bacteria</taxon>
        <taxon>Pseudomonadati</taxon>
        <taxon>Pseudomonadota</taxon>
        <taxon>Alphaproteobacteria</taxon>
        <taxon>Rhodobacterales</taxon>
        <taxon>Roseobacteraceae</taxon>
        <taxon>Wenxinia</taxon>
    </lineage>
</organism>
<reference evidence="1 2" key="1">
    <citation type="submission" date="2016-11" db="EMBL/GenBank/DDBJ databases">
        <authorList>
            <person name="Jaros S."/>
            <person name="Januszkiewicz K."/>
            <person name="Wedrychowicz H."/>
        </authorList>
    </citation>
    <scope>NUCLEOTIDE SEQUENCE [LARGE SCALE GENOMIC DNA]</scope>
    <source>
        <strain evidence="1 2">DSM 100565</strain>
    </source>
</reference>
<dbReference type="AlphaFoldDB" id="A0A1M6H092"/>
<protein>
    <submittedName>
        <fullName evidence="1">Uncharacterized protein</fullName>
    </submittedName>
</protein>
<accession>A0A1M6H092</accession>
<dbReference type="OrthoDB" id="7644647at2"/>
<evidence type="ECO:0000313" key="2">
    <source>
        <dbReference type="Proteomes" id="UP000184292"/>
    </source>
</evidence>
<dbReference type="RefSeq" id="WP_073332768.1">
    <property type="nucleotide sequence ID" value="NZ_FQYO01000005.1"/>
</dbReference>
<keyword evidence="2" id="KW-1185">Reference proteome</keyword>
<dbReference type="STRING" id="1447782.SAMN05444417_3034"/>
<proteinExistence type="predicted"/>